<accession>A0ABW0EBD2</accession>
<dbReference type="EMBL" id="JBHSKT010000003">
    <property type="protein sequence ID" value="MFC5270291.1"/>
    <property type="molecule type" value="Genomic_DNA"/>
</dbReference>
<dbReference type="Pfam" id="PF00106">
    <property type="entry name" value="adh_short"/>
    <property type="match status" value="1"/>
</dbReference>
<keyword evidence="4" id="KW-1185">Reference proteome</keyword>
<dbReference type="GO" id="GO:0016491">
    <property type="term" value="F:oxidoreductase activity"/>
    <property type="evidence" value="ECO:0007669"/>
    <property type="project" value="UniProtKB-KW"/>
</dbReference>
<dbReference type="Proteomes" id="UP001596161">
    <property type="component" value="Unassembled WGS sequence"/>
</dbReference>
<comment type="similarity">
    <text evidence="2">Belongs to the short-chain dehydrogenases/reductases (SDR) family.</text>
</comment>
<evidence type="ECO:0000313" key="4">
    <source>
        <dbReference type="Proteomes" id="UP001596161"/>
    </source>
</evidence>
<keyword evidence="1 3" id="KW-0560">Oxidoreductase</keyword>
<protein>
    <submittedName>
        <fullName evidence="3">SDR family oxidoreductase</fullName>
        <ecNumber evidence="3">1.-.-.-</ecNumber>
    </submittedName>
</protein>
<organism evidence="3 4">
    <name type="scientific">Adhaeribacter terreus</name>
    <dbReference type="NCBI Taxonomy" id="529703"/>
    <lineage>
        <taxon>Bacteria</taxon>
        <taxon>Pseudomonadati</taxon>
        <taxon>Bacteroidota</taxon>
        <taxon>Cytophagia</taxon>
        <taxon>Cytophagales</taxon>
        <taxon>Hymenobacteraceae</taxon>
        <taxon>Adhaeribacter</taxon>
    </lineage>
</organism>
<reference evidence="4" key="1">
    <citation type="journal article" date="2019" name="Int. J. Syst. Evol. Microbiol.">
        <title>The Global Catalogue of Microorganisms (GCM) 10K type strain sequencing project: providing services to taxonomists for standard genome sequencing and annotation.</title>
        <authorList>
            <consortium name="The Broad Institute Genomics Platform"/>
            <consortium name="The Broad Institute Genome Sequencing Center for Infectious Disease"/>
            <person name="Wu L."/>
            <person name="Ma J."/>
        </authorList>
    </citation>
    <scope>NUCLEOTIDE SEQUENCE [LARGE SCALE GENOMIC DNA]</scope>
    <source>
        <strain evidence="4">KACC 12602</strain>
    </source>
</reference>
<dbReference type="CDD" id="cd05327">
    <property type="entry name" value="retinol-DH_like_SDR_c_like"/>
    <property type="match status" value="1"/>
</dbReference>
<sequence>MFDPEKNSTQSLTNKIAVVTGASSGIGKVTARELARLGAHVIMVCRNQEKGEKSRQEIIAKTGNQNVTLLLADLSLMQETRRVAEEINHLIPKLDILINNAGMMPGKREETAEGFELSWATNYLSVFLFTNLLLDKLLAAYSARIINVSSEVHRLGYINLQEMHKPGKYSSITAYADSKLATIMFTYELARRLELTGITVNCLHPGVVATNVTGQAHTAMKYLFMLGRPFMRSPAKGAETTLYLATSPDLTGVSGLYYKNKKAVRSSGQSYNPAIARRLWLLSEKQTGFQA</sequence>
<dbReference type="InterPro" id="IPR002347">
    <property type="entry name" value="SDR_fam"/>
</dbReference>
<evidence type="ECO:0000256" key="2">
    <source>
        <dbReference type="RuleBase" id="RU000363"/>
    </source>
</evidence>
<dbReference type="PANTHER" id="PTHR43157:SF31">
    <property type="entry name" value="PHOSPHATIDYLINOSITOL-GLYCAN BIOSYNTHESIS CLASS F PROTEIN"/>
    <property type="match status" value="1"/>
</dbReference>
<evidence type="ECO:0000256" key="1">
    <source>
        <dbReference type="ARBA" id="ARBA00023002"/>
    </source>
</evidence>
<dbReference type="EC" id="1.-.-.-" evidence="3"/>
<comment type="caution">
    <text evidence="3">The sequence shown here is derived from an EMBL/GenBank/DDBJ whole genome shotgun (WGS) entry which is preliminary data.</text>
</comment>
<dbReference type="Gene3D" id="3.40.50.720">
    <property type="entry name" value="NAD(P)-binding Rossmann-like Domain"/>
    <property type="match status" value="1"/>
</dbReference>
<gene>
    <name evidence="3" type="ORF">ACFPIB_06715</name>
</gene>
<proteinExistence type="inferred from homology"/>
<dbReference type="PRINTS" id="PR00080">
    <property type="entry name" value="SDRFAMILY"/>
</dbReference>
<dbReference type="PANTHER" id="PTHR43157">
    <property type="entry name" value="PHOSPHATIDYLINOSITOL-GLYCAN BIOSYNTHESIS CLASS F PROTEIN-RELATED"/>
    <property type="match status" value="1"/>
</dbReference>
<dbReference type="SUPFAM" id="SSF51735">
    <property type="entry name" value="NAD(P)-binding Rossmann-fold domains"/>
    <property type="match status" value="1"/>
</dbReference>
<name>A0ABW0EBD2_9BACT</name>
<dbReference type="InterPro" id="IPR036291">
    <property type="entry name" value="NAD(P)-bd_dom_sf"/>
</dbReference>
<dbReference type="RefSeq" id="WP_378016662.1">
    <property type="nucleotide sequence ID" value="NZ_JBHSKT010000003.1"/>
</dbReference>
<evidence type="ECO:0000313" key="3">
    <source>
        <dbReference type="EMBL" id="MFC5270291.1"/>
    </source>
</evidence>
<dbReference type="PRINTS" id="PR00081">
    <property type="entry name" value="GDHRDH"/>
</dbReference>